<reference evidence="5" key="1">
    <citation type="submission" date="2022-10" db="EMBL/GenBank/DDBJ databases">
        <authorList>
            <person name="Byrne P K."/>
        </authorList>
    </citation>
    <scope>NUCLEOTIDE SEQUENCE</scope>
    <source>
        <strain evidence="5">IFO1815</strain>
    </source>
</reference>
<accession>A0AA35NDE7</accession>
<gene>
    <name evidence="5" type="primary">SMKI11G1760</name>
    <name evidence="5" type="ORF">SMKI_11G1760</name>
</gene>
<keyword evidence="6" id="KW-1185">Reference proteome</keyword>
<evidence type="ECO:0000313" key="6">
    <source>
        <dbReference type="Proteomes" id="UP001161438"/>
    </source>
</evidence>
<evidence type="ECO:0008006" key="7">
    <source>
        <dbReference type="Google" id="ProtNLM"/>
    </source>
</evidence>
<dbReference type="Proteomes" id="UP001161438">
    <property type="component" value="Chromosome 11"/>
</dbReference>
<dbReference type="InterPro" id="IPR016024">
    <property type="entry name" value="ARM-type_fold"/>
</dbReference>
<proteinExistence type="predicted"/>
<dbReference type="InterPro" id="IPR057567">
    <property type="entry name" value="TPR_TTI1_C"/>
</dbReference>
<dbReference type="AlphaFoldDB" id="A0AA35NDE7"/>
<feature type="domain" description="TTI1 C-terminal TPR" evidence="3">
    <location>
        <begin position="804"/>
        <end position="935"/>
    </location>
</feature>
<organism evidence="5 6">
    <name type="scientific">Saccharomyces mikatae IFO 1815</name>
    <dbReference type="NCBI Taxonomy" id="226126"/>
    <lineage>
        <taxon>Eukaryota</taxon>
        <taxon>Fungi</taxon>
        <taxon>Dikarya</taxon>
        <taxon>Ascomycota</taxon>
        <taxon>Saccharomycotina</taxon>
        <taxon>Saccharomycetes</taxon>
        <taxon>Saccharomycetales</taxon>
        <taxon>Saccharomycetaceae</taxon>
        <taxon>Saccharomyces</taxon>
    </lineage>
</organism>
<sequence>MNSDTNAFKDIRISCVELSKSAFLPIESFDPNSLTLLACLKKVERKLSTHKDDSLSPKFADYVFVPIASLLRQPALGESQTEYVLLIISHLLRICWSSNGKFPEQLGQELFPLITFLISSDKENQSLNSRSDEFTYAGCVALYQFFSSIRSQQYNNTFFSNSRPKSLPALGHSVTILLKILEQSSHNNELQLKVLASLEILFQDIISDGEMLSFILPGNVSVFSKILTKPGRKIHYKVCVRTLEVLVKLLVLVYDDFSLRVQVNRLTDIRALGEAELDPERDQPFSFNEPIVLPLKDSKTHRDTSWLRATSGQINNALKAFIPKLLIRNNKRIDEALTTFVSILLTRCEKSLRNCEKVLVSTLVSLQRDPMSKLPSHLEKLNEVLNENLHKLSDIIRFENAERLSALAFATDVIERNNKKGMVVNGIVKCLFYSVNECIEPPNLINHKEKLIEQSGPITAMVNFEELENKNAAIVLPRLSKNMSLSLREFTCHMGSLLLEKNVLNDVVIELISEQVDSPRTKKAVALWLSSNFLKAVGTLPKEEDDFLKFESIVDDSSRMVEEACLTVLEFCNELSQDISMDIEGKGIKKGDEFAVCTILSSVKTICSVMKDDFQSELIDYIYIVIDALASPSETIRYVGQSCALTIADTLYHGSVPNMILNNVDYLVESISSRLNSGMTERVSHILIVICKLAGYETIENFKDVIETIFKLLDYYHGYSDLCLQFFQLFEIIIVEMKKNYINDDEMILAISNQHISQSTFSPWGMTNFQQVLNILDREAQIKDDIMDHNDMESAKNGNEPSNFQEYFDSKLREPDSDDEEEEVEGGNPNDDVDQWTSPIPRDSYKILLQILGYGERLLTHPSKRLRVQILFVMRLIFPLLSTQHNLLIREVAGTWDSIVQCIVCADYSIVQPACICLEQMIKYSGDFVSKRFIELWQKLCQNSFILKELRIDPTVTNHEERSIGKRVKFPPITENALISLVHMVLQGVKITEYLISEATLEQIIYCCIQVVPVEKISVISLTIGDIVWKIRNVT</sequence>
<dbReference type="InterPro" id="IPR016441">
    <property type="entry name" value="Tti1"/>
</dbReference>
<dbReference type="Pfam" id="PF21547">
    <property type="entry name" value="TTI1"/>
    <property type="match status" value="1"/>
</dbReference>
<dbReference type="InterPro" id="IPR052587">
    <property type="entry name" value="TELO2-interacting_protein_1"/>
</dbReference>
<evidence type="ECO:0000259" key="2">
    <source>
        <dbReference type="Pfam" id="PF24173"/>
    </source>
</evidence>
<feature type="compositionally biased region" description="Acidic residues" evidence="1">
    <location>
        <begin position="816"/>
        <end position="825"/>
    </location>
</feature>
<feature type="region of interest" description="Disordered" evidence="1">
    <location>
        <begin position="812"/>
        <end position="838"/>
    </location>
</feature>
<evidence type="ECO:0000259" key="4">
    <source>
        <dbReference type="Pfam" id="PF26245"/>
    </source>
</evidence>
<evidence type="ECO:0000313" key="5">
    <source>
        <dbReference type="EMBL" id="CAI4034726.1"/>
    </source>
</evidence>
<dbReference type="GO" id="GO:0005737">
    <property type="term" value="C:cytoplasm"/>
    <property type="evidence" value="ECO:0007669"/>
    <property type="project" value="TreeGrafter"/>
</dbReference>
<dbReference type="InterPro" id="IPR059075">
    <property type="entry name" value="TPR_TTI1_2nd_yeast"/>
</dbReference>
<dbReference type="PANTHER" id="PTHR18460:SF3">
    <property type="entry name" value="TELO2-INTERACTING PROTEIN 1 HOMOLOG"/>
    <property type="match status" value="1"/>
</dbReference>
<name>A0AA35NDE7_SACMI</name>
<dbReference type="Pfam" id="PF24181">
    <property type="entry name" value="TPR_TTI1_C"/>
    <property type="match status" value="1"/>
</dbReference>
<dbReference type="Pfam" id="PF24173">
    <property type="entry name" value="TPR_TTI1_N"/>
    <property type="match status" value="1"/>
</dbReference>
<dbReference type="PANTHER" id="PTHR18460">
    <property type="entry name" value="TEL2 INTERACTING PROTEIN 1 TTI1 FAMILY MEMBER"/>
    <property type="match status" value="1"/>
</dbReference>
<dbReference type="SUPFAM" id="SSF48371">
    <property type="entry name" value="ARM repeat"/>
    <property type="match status" value="1"/>
</dbReference>
<feature type="domain" description="TEL2-interacting protein 1 second TPR" evidence="4">
    <location>
        <begin position="373"/>
        <end position="620"/>
    </location>
</feature>
<evidence type="ECO:0000259" key="3">
    <source>
        <dbReference type="Pfam" id="PF24181"/>
    </source>
</evidence>
<dbReference type="InterPro" id="IPR049362">
    <property type="entry name" value="TTI1_rpt"/>
</dbReference>
<dbReference type="Pfam" id="PF26245">
    <property type="entry name" value="TPR_TTI1_2nd_yeast"/>
    <property type="match status" value="1"/>
</dbReference>
<dbReference type="EMBL" id="OX365767">
    <property type="protein sequence ID" value="CAI4034726.1"/>
    <property type="molecule type" value="Genomic_DNA"/>
</dbReference>
<dbReference type="InterPro" id="IPR057566">
    <property type="entry name" value="TPR_TTI1_N"/>
</dbReference>
<evidence type="ECO:0000256" key="1">
    <source>
        <dbReference type="SAM" id="MobiDB-lite"/>
    </source>
</evidence>
<protein>
    <recommendedName>
        <fullName evidence="7">TEL2-interacting protein 1</fullName>
    </recommendedName>
</protein>
<dbReference type="GeneID" id="80919559"/>
<feature type="domain" description="TTI1 N-terminal TPR" evidence="2">
    <location>
        <begin position="8"/>
        <end position="369"/>
    </location>
</feature>
<dbReference type="PIRSF" id="PIRSF005250">
    <property type="entry name" value="UCP005250"/>
    <property type="match status" value="1"/>
</dbReference>
<dbReference type="RefSeq" id="XP_056077846.1">
    <property type="nucleotide sequence ID" value="XM_056223871.1"/>
</dbReference>